<dbReference type="Gene3D" id="1.20.1720.10">
    <property type="entry name" value="Multidrug resistance protein D"/>
    <property type="match status" value="1"/>
</dbReference>
<feature type="transmembrane region" description="Helical" evidence="8">
    <location>
        <begin position="298"/>
        <end position="318"/>
    </location>
</feature>
<dbReference type="EMBL" id="FNGF01000002">
    <property type="protein sequence ID" value="SDK95089.1"/>
    <property type="molecule type" value="Genomic_DNA"/>
</dbReference>
<dbReference type="RefSeq" id="WP_176953279.1">
    <property type="nucleotide sequence ID" value="NZ_FNGF01000002.1"/>
</dbReference>
<reference evidence="11" key="1">
    <citation type="submission" date="2016-10" db="EMBL/GenBank/DDBJ databases">
        <authorList>
            <person name="Varghese N."/>
            <person name="Submissions S."/>
        </authorList>
    </citation>
    <scope>NUCLEOTIDE SEQUENCE [LARGE SCALE GENOMIC DNA]</scope>
    <source>
        <strain evidence="11">CGMCC 4.3147</strain>
    </source>
</reference>
<dbReference type="Pfam" id="PF07690">
    <property type="entry name" value="MFS_1"/>
    <property type="match status" value="1"/>
</dbReference>
<dbReference type="CDD" id="cd17321">
    <property type="entry name" value="MFS_MMR_MDR_like"/>
    <property type="match status" value="1"/>
</dbReference>
<evidence type="ECO:0000256" key="1">
    <source>
        <dbReference type="ARBA" id="ARBA00004651"/>
    </source>
</evidence>
<dbReference type="InterPro" id="IPR020846">
    <property type="entry name" value="MFS_dom"/>
</dbReference>
<keyword evidence="6 8" id="KW-0472">Membrane</keyword>
<feature type="transmembrane region" description="Helical" evidence="8">
    <location>
        <begin position="228"/>
        <end position="244"/>
    </location>
</feature>
<evidence type="ECO:0000313" key="11">
    <source>
        <dbReference type="Proteomes" id="UP000198662"/>
    </source>
</evidence>
<keyword evidence="3" id="KW-1003">Cell membrane</keyword>
<protein>
    <submittedName>
        <fullName evidence="10">Predicted arabinose efflux permease, MFS family</fullName>
    </submittedName>
</protein>
<feature type="transmembrane region" description="Helical" evidence="8">
    <location>
        <begin position="171"/>
        <end position="191"/>
    </location>
</feature>
<feature type="transmembrane region" description="Helical" evidence="8">
    <location>
        <begin position="110"/>
        <end position="132"/>
    </location>
</feature>
<feature type="transmembrane region" description="Helical" evidence="8">
    <location>
        <begin position="85"/>
        <end position="104"/>
    </location>
</feature>
<proteinExistence type="predicted"/>
<evidence type="ECO:0000256" key="3">
    <source>
        <dbReference type="ARBA" id="ARBA00022475"/>
    </source>
</evidence>
<feature type="transmembrane region" description="Helical" evidence="8">
    <location>
        <begin position="442"/>
        <end position="468"/>
    </location>
</feature>
<accession>A0A1G9G351</accession>
<dbReference type="PROSITE" id="PS50850">
    <property type="entry name" value="MFS"/>
    <property type="match status" value="1"/>
</dbReference>
<feature type="transmembrane region" description="Helical" evidence="8">
    <location>
        <begin position="402"/>
        <end position="422"/>
    </location>
</feature>
<feature type="region of interest" description="Disordered" evidence="7">
    <location>
        <begin position="476"/>
        <end position="503"/>
    </location>
</feature>
<dbReference type="PANTHER" id="PTHR42718:SF46">
    <property type="entry name" value="BLR6921 PROTEIN"/>
    <property type="match status" value="1"/>
</dbReference>
<dbReference type="STRING" id="380244.SAMN05216298_2184"/>
<evidence type="ECO:0000256" key="5">
    <source>
        <dbReference type="ARBA" id="ARBA00022989"/>
    </source>
</evidence>
<keyword evidence="2" id="KW-0813">Transport</keyword>
<keyword evidence="11" id="KW-1185">Reference proteome</keyword>
<feature type="domain" description="Major facilitator superfamily (MFS) profile" evidence="9">
    <location>
        <begin position="19"/>
        <end position="476"/>
    </location>
</feature>
<dbReference type="SUPFAM" id="SSF103473">
    <property type="entry name" value="MFS general substrate transporter"/>
    <property type="match status" value="1"/>
</dbReference>
<dbReference type="AlphaFoldDB" id="A0A1G9G351"/>
<dbReference type="Proteomes" id="UP000198662">
    <property type="component" value="Unassembled WGS sequence"/>
</dbReference>
<dbReference type="PANTHER" id="PTHR42718">
    <property type="entry name" value="MAJOR FACILITATOR SUPERFAMILY MULTIDRUG TRANSPORTER MFSC"/>
    <property type="match status" value="1"/>
</dbReference>
<dbReference type="GO" id="GO:0005886">
    <property type="term" value="C:plasma membrane"/>
    <property type="evidence" value="ECO:0007669"/>
    <property type="project" value="UniProtKB-SubCell"/>
</dbReference>
<dbReference type="Gene3D" id="1.20.1250.20">
    <property type="entry name" value="MFS general substrate transporter like domains"/>
    <property type="match status" value="1"/>
</dbReference>
<feature type="transmembrane region" description="Helical" evidence="8">
    <location>
        <begin position="144"/>
        <end position="165"/>
    </location>
</feature>
<gene>
    <name evidence="10" type="ORF">SAMN05216298_2184</name>
</gene>
<feature type="transmembrane region" description="Helical" evidence="8">
    <location>
        <begin position="330"/>
        <end position="350"/>
    </location>
</feature>
<feature type="transmembrane region" description="Helical" evidence="8">
    <location>
        <begin position="20"/>
        <end position="43"/>
    </location>
</feature>
<dbReference type="PRINTS" id="PR01036">
    <property type="entry name" value="TCRTETB"/>
</dbReference>
<feature type="transmembrane region" description="Helical" evidence="8">
    <location>
        <begin position="203"/>
        <end position="222"/>
    </location>
</feature>
<organism evidence="10 11">
    <name type="scientific">Glycomyces sambucus</name>
    <dbReference type="NCBI Taxonomy" id="380244"/>
    <lineage>
        <taxon>Bacteria</taxon>
        <taxon>Bacillati</taxon>
        <taxon>Actinomycetota</taxon>
        <taxon>Actinomycetes</taxon>
        <taxon>Glycomycetales</taxon>
        <taxon>Glycomycetaceae</taxon>
        <taxon>Glycomyces</taxon>
    </lineage>
</organism>
<dbReference type="InterPro" id="IPR036259">
    <property type="entry name" value="MFS_trans_sf"/>
</dbReference>
<name>A0A1G9G351_9ACTN</name>
<sequence>MRTVRPPEDPRTGTRQWAVLAVLLLATFAIGANVTFVSIALPATARDLGADLADALWLINGYTVVLTVLTPASGRLADRIGPRPLLLGGAVLFALAAVAAALAPNAATLIAARAVQGAGAAAVTPQALTMVVHVFPPHRRGTVLGIWGVVAGLAVAAGPAVGGLLVDTVGWRGAFAAGVVPIGAALAFARMLPNPRTAGPSRFDLKGAIVLGTALLFLVAGLLEWQRLWWAIGAGAAGLAWFAAMQRKRGDAALVPPALARAGAFLLMGAVGAVLVSAVAAMTFVTAVHLQVVARLDVLTAGMVVAVPPVASLAFAPWSGRLTDRYGGRAPLLTGLWLMAGGLALLPAAAGPDRGWAALLPGLVLFGVGMGVAFAPPAALAMAHIRPDMTGAASGALNTVRMLGGALGGAAVGALLQAVLMLRLDADDYDTAARLGPLDPALAAEFTTAVRAAYLLPALALAAVALVCHRRLPRGTRRDAGGAARTDATEGPAVREPVAATKA</sequence>
<comment type="subcellular location">
    <subcellularLocation>
        <location evidence="1">Cell membrane</location>
        <topology evidence="1">Multi-pass membrane protein</topology>
    </subcellularLocation>
</comment>
<evidence type="ECO:0000313" key="10">
    <source>
        <dbReference type="EMBL" id="SDK95089.1"/>
    </source>
</evidence>
<evidence type="ECO:0000259" key="9">
    <source>
        <dbReference type="PROSITE" id="PS50850"/>
    </source>
</evidence>
<feature type="transmembrane region" description="Helical" evidence="8">
    <location>
        <begin position="265"/>
        <end position="292"/>
    </location>
</feature>
<evidence type="ECO:0000256" key="6">
    <source>
        <dbReference type="ARBA" id="ARBA00023136"/>
    </source>
</evidence>
<evidence type="ECO:0000256" key="4">
    <source>
        <dbReference type="ARBA" id="ARBA00022692"/>
    </source>
</evidence>
<evidence type="ECO:0000256" key="8">
    <source>
        <dbReference type="SAM" id="Phobius"/>
    </source>
</evidence>
<evidence type="ECO:0000256" key="2">
    <source>
        <dbReference type="ARBA" id="ARBA00022448"/>
    </source>
</evidence>
<keyword evidence="4 8" id="KW-0812">Transmembrane</keyword>
<evidence type="ECO:0000256" key="7">
    <source>
        <dbReference type="SAM" id="MobiDB-lite"/>
    </source>
</evidence>
<feature type="transmembrane region" description="Helical" evidence="8">
    <location>
        <begin position="55"/>
        <end position="73"/>
    </location>
</feature>
<feature type="transmembrane region" description="Helical" evidence="8">
    <location>
        <begin position="356"/>
        <end position="381"/>
    </location>
</feature>
<dbReference type="InterPro" id="IPR011701">
    <property type="entry name" value="MFS"/>
</dbReference>
<dbReference type="GO" id="GO:0022857">
    <property type="term" value="F:transmembrane transporter activity"/>
    <property type="evidence" value="ECO:0007669"/>
    <property type="project" value="InterPro"/>
</dbReference>
<keyword evidence="5 8" id="KW-1133">Transmembrane helix</keyword>